<name>A0AAJ0M8N9_9PEZI</name>
<reference evidence="2" key="1">
    <citation type="journal article" date="2023" name="Mol. Phylogenet. Evol.">
        <title>Genome-scale phylogeny and comparative genomics of the fungal order Sordariales.</title>
        <authorList>
            <person name="Hensen N."/>
            <person name="Bonometti L."/>
            <person name="Westerberg I."/>
            <person name="Brannstrom I.O."/>
            <person name="Guillou S."/>
            <person name="Cros-Aarteil S."/>
            <person name="Calhoun S."/>
            <person name="Haridas S."/>
            <person name="Kuo A."/>
            <person name="Mondo S."/>
            <person name="Pangilinan J."/>
            <person name="Riley R."/>
            <person name="LaButti K."/>
            <person name="Andreopoulos B."/>
            <person name="Lipzen A."/>
            <person name="Chen C."/>
            <person name="Yan M."/>
            <person name="Daum C."/>
            <person name="Ng V."/>
            <person name="Clum A."/>
            <person name="Steindorff A."/>
            <person name="Ohm R.A."/>
            <person name="Martin F."/>
            <person name="Silar P."/>
            <person name="Natvig D.O."/>
            <person name="Lalanne C."/>
            <person name="Gautier V."/>
            <person name="Ament-Velasquez S.L."/>
            <person name="Kruys A."/>
            <person name="Hutchinson M.I."/>
            <person name="Powell A.J."/>
            <person name="Barry K."/>
            <person name="Miller A.N."/>
            <person name="Grigoriev I.V."/>
            <person name="Debuchy R."/>
            <person name="Gladieux P."/>
            <person name="Hiltunen Thoren M."/>
            <person name="Johannesson H."/>
        </authorList>
    </citation>
    <scope>NUCLEOTIDE SEQUENCE</scope>
    <source>
        <strain evidence="2">CBS 955.72</strain>
    </source>
</reference>
<dbReference type="Proteomes" id="UP001275084">
    <property type="component" value="Unassembled WGS sequence"/>
</dbReference>
<proteinExistence type="predicted"/>
<sequence>MPRRVVFLGSDGGIPRLIDTGEQGTRQPYLALSYCWGLAQTLTTTKATHTSRTAGIPWADIPKTLFEAIEFATYLEVPYIWIDALCIVQDDAADWASEAAKMKDVYENALLTLSATSAPDVSSGIFLPRTKLTYPLRAANVSARRPCTTTHEKLFLYANDHADHMESYPAMSRGWIFQERLLSRRMLYCAHDELIWECRAGIVCECAYKGQHSGPGLGVNAVVKYKRQDWLSAGQGPQQAGFPVMAMWVDLLATYTHREFTRYSDRLVAISGIAKKFASLGLGRYLAGVWEAFLPAQLAWARFPGERARASRRIGGPTWSWGSVDQPVCFQQVVPWERIKTSFKLVDSSVVLKTNDPTGPVETAKLTISGPRVRGTLKMRPNQLREDEIFYMTYAGLGHTDALEVFVMIEGKEYLMTADVSQWRSAAMRSQMQPEEVLEDGNEVNCVELYQTVDGDPDNLKNGVRGDVSLTVRFPWLVLRWSKKDNAYRRVGLIDWSNRVDYRSVKQPLGSIIARAERRRFDIV</sequence>
<dbReference type="EMBL" id="JAUIQD010000008">
    <property type="protein sequence ID" value="KAK3341995.1"/>
    <property type="molecule type" value="Genomic_DNA"/>
</dbReference>
<dbReference type="Pfam" id="PF06985">
    <property type="entry name" value="HET"/>
    <property type="match status" value="1"/>
</dbReference>
<dbReference type="PANTHER" id="PTHR33112">
    <property type="entry name" value="DOMAIN PROTEIN, PUTATIVE-RELATED"/>
    <property type="match status" value="1"/>
</dbReference>
<feature type="domain" description="Heterokaryon incompatibility" evidence="1">
    <location>
        <begin position="29"/>
        <end position="179"/>
    </location>
</feature>
<accession>A0AAJ0M8N9</accession>
<evidence type="ECO:0000313" key="2">
    <source>
        <dbReference type="EMBL" id="KAK3341995.1"/>
    </source>
</evidence>
<keyword evidence="3" id="KW-1185">Reference proteome</keyword>
<reference evidence="2" key="2">
    <citation type="submission" date="2023-06" db="EMBL/GenBank/DDBJ databases">
        <authorList>
            <consortium name="Lawrence Berkeley National Laboratory"/>
            <person name="Haridas S."/>
            <person name="Hensen N."/>
            <person name="Bonometti L."/>
            <person name="Westerberg I."/>
            <person name="Brannstrom I.O."/>
            <person name="Guillou S."/>
            <person name="Cros-Aarteil S."/>
            <person name="Calhoun S."/>
            <person name="Kuo A."/>
            <person name="Mondo S."/>
            <person name="Pangilinan J."/>
            <person name="Riley R."/>
            <person name="Labutti K."/>
            <person name="Andreopoulos B."/>
            <person name="Lipzen A."/>
            <person name="Chen C."/>
            <person name="Yanf M."/>
            <person name="Daum C."/>
            <person name="Ng V."/>
            <person name="Clum A."/>
            <person name="Steindorff A."/>
            <person name="Ohm R."/>
            <person name="Martin F."/>
            <person name="Silar P."/>
            <person name="Natvig D."/>
            <person name="Lalanne C."/>
            <person name="Gautier V."/>
            <person name="Ament-Velasquez S.L."/>
            <person name="Kruys A."/>
            <person name="Hutchinson M.I."/>
            <person name="Powell A.J."/>
            <person name="Barry K."/>
            <person name="Miller A.N."/>
            <person name="Grigoriev I.V."/>
            <person name="Debuchy R."/>
            <person name="Gladieux P."/>
            <person name="Thoren M.H."/>
            <person name="Johannesson H."/>
        </authorList>
    </citation>
    <scope>NUCLEOTIDE SEQUENCE</scope>
    <source>
        <strain evidence="2">CBS 955.72</strain>
    </source>
</reference>
<comment type="caution">
    <text evidence="2">The sequence shown here is derived from an EMBL/GenBank/DDBJ whole genome shotgun (WGS) entry which is preliminary data.</text>
</comment>
<evidence type="ECO:0000259" key="1">
    <source>
        <dbReference type="Pfam" id="PF06985"/>
    </source>
</evidence>
<dbReference type="PANTHER" id="PTHR33112:SF9">
    <property type="entry name" value="HETEROKARYON INCOMPATIBILITY DOMAIN-CONTAINING PROTEIN"/>
    <property type="match status" value="1"/>
</dbReference>
<gene>
    <name evidence="2" type="ORF">B0T25DRAFT_466224</name>
</gene>
<evidence type="ECO:0000313" key="3">
    <source>
        <dbReference type="Proteomes" id="UP001275084"/>
    </source>
</evidence>
<protein>
    <submittedName>
        <fullName evidence="2">Heterokaryon incompatibility protein-domain-containing protein</fullName>
    </submittedName>
</protein>
<dbReference type="AlphaFoldDB" id="A0AAJ0M8N9"/>
<organism evidence="2 3">
    <name type="scientific">Lasiosphaeria hispida</name>
    <dbReference type="NCBI Taxonomy" id="260671"/>
    <lineage>
        <taxon>Eukaryota</taxon>
        <taxon>Fungi</taxon>
        <taxon>Dikarya</taxon>
        <taxon>Ascomycota</taxon>
        <taxon>Pezizomycotina</taxon>
        <taxon>Sordariomycetes</taxon>
        <taxon>Sordariomycetidae</taxon>
        <taxon>Sordariales</taxon>
        <taxon>Lasiosphaeriaceae</taxon>
        <taxon>Lasiosphaeria</taxon>
    </lineage>
</organism>
<dbReference type="InterPro" id="IPR010730">
    <property type="entry name" value="HET"/>
</dbReference>